<dbReference type="AlphaFoldDB" id="A0A8J3CXR8"/>
<dbReference type="EMBL" id="BMYF01000006">
    <property type="protein sequence ID" value="GHB33300.1"/>
    <property type="molecule type" value="Genomic_DNA"/>
</dbReference>
<protein>
    <recommendedName>
        <fullName evidence="3">CotH protein</fullName>
    </recommendedName>
</protein>
<name>A0A8J3CXR8_9BACT</name>
<organism evidence="1 2">
    <name type="scientific">Mongoliitalea lutea</name>
    <dbReference type="NCBI Taxonomy" id="849756"/>
    <lineage>
        <taxon>Bacteria</taxon>
        <taxon>Pseudomonadati</taxon>
        <taxon>Bacteroidota</taxon>
        <taxon>Cytophagia</taxon>
        <taxon>Cytophagales</taxon>
        <taxon>Cyclobacteriaceae</taxon>
        <taxon>Mongoliitalea</taxon>
    </lineage>
</organism>
<proteinExistence type="predicted"/>
<evidence type="ECO:0000313" key="1">
    <source>
        <dbReference type="EMBL" id="GHB33300.1"/>
    </source>
</evidence>
<accession>A0A8J3CXR8</accession>
<dbReference type="InterPro" id="IPR014867">
    <property type="entry name" value="Spore_coat_CotH_CotH2/3/7"/>
</dbReference>
<comment type="caution">
    <text evidence="1">The sequence shown here is derived from an EMBL/GenBank/DDBJ whole genome shotgun (WGS) entry which is preliminary data.</text>
</comment>
<dbReference type="Proteomes" id="UP000642809">
    <property type="component" value="Unassembled WGS sequence"/>
</dbReference>
<evidence type="ECO:0000313" key="2">
    <source>
        <dbReference type="Proteomes" id="UP000642809"/>
    </source>
</evidence>
<sequence length="494" mass="57657">MIMKLFQYPRLIVSFRFIFLGMLFSLLACQEKIQPDVLPIGDDGQVFAIDVGDSEIPYLVINTNGADIPFEPRIPATLKIYEGKKLKQEQRIGIEFRGKTSFRLSQKKGFNIETIDGTGNSVNVSFFGLPEEEDWRLVGHVVNLQEKYMWDQTLMYNDVGYELSRSIGKYASRTRFVELEVNGEYLGVYSFMEKLKRDTHRIDVKSLNANSTNLSGGYILTIDKTSVGDAGIGKPLSYFYSNWDDDARYTPENGFRSQYDIFGNLIDFEPYGPPYHANMYLETYFLYEYPKDRNITPAQKEYIFRYMHDFETALLQDDFSKGERSYVAFVGLESFADYFIINELCRNVDAYRLSTFLQKDRNGKLEMGPVWDMNIGFDQGDRIPMNGWVMRYNNFVSNDPWMIHFWWPRLMEDPEFRKLIKQRWTNYRNGPLSDIALTRLVDKNADYLEKNGAVQRNYAKWDQGIGVNYPDAVRNLKNFLTQRAAWMDGEIMGF</sequence>
<reference evidence="1" key="2">
    <citation type="submission" date="2020-09" db="EMBL/GenBank/DDBJ databases">
        <authorList>
            <person name="Sun Q."/>
            <person name="Kim S."/>
        </authorList>
    </citation>
    <scope>NUCLEOTIDE SEQUENCE</scope>
    <source>
        <strain evidence="1">KCTC 23224</strain>
    </source>
</reference>
<evidence type="ECO:0008006" key="3">
    <source>
        <dbReference type="Google" id="ProtNLM"/>
    </source>
</evidence>
<dbReference type="Pfam" id="PF08757">
    <property type="entry name" value="CotH"/>
    <property type="match status" value="1"/>
</dbReference>
<reference evidence="1" key="1">
    <citation type="journal article" date="2014" name="Int. J. Syst. Evol. Microbiol.">
        <title>Complete genome sequence of Corynebacterium casei LMG S-19264T (=DSM 44701T), isolated from a smear-ripened cheese.</title>
        <authorList>
            <consortium name="US DOE Joint Genome Institute (JGI-PGF)"/>
            <person name="Walter F."/>
            <person name="Albersmeier A."/>
            <person name="Kalinowski J."/>
            <person name="Ruckert C."/>
        </authorList>
    </citation>
    <scope>NUCLEOTIDE SEQUENCE</scope>
    <source>
        <strain evidence="1">KCTC 23224</strain>
    </source>
</reference>
<keyword evidence="2" id="KW-1185">Reference proteome</keyword>
<gene>
    <name evidence="1" type="ORF">GCM10008106_12820</name>
</gene>
<dbReference type="PROSITE" id="PS51257">
    <property type="entry name" value="PROKAR_LIPOPROTEIN"/>
    <property type="match status" value="1"/>
</dbReference>